<evidence type="ECO:0000256" key="1">
    <source>
        <dbReference type="ARBA" id="ARBA00004496"/>
    </source>
</evidence>
<dbReference type="PANTHER" id="PTHR11232:SF81">
    <property type="entry name" value="PID DOMAIN-CONTAINING PROTEIN"/>
    <property type="match status" value="1"/>
</dbReference>
<dbReference type="PROSITE" id="PS01179">
    <property type="entry name" value="PID"/>
    <property type="match status" value="1"/>
</dbReference>
<keyword evidence="3" id="KW-0153">Cholesterol metabolism</keyword>
<dbReference type="Proteomes" id="UP000504630">
    <property type="component" value="Chromosome 24"/>
</dbReference>
<gene>
    <name evidence="11" type="primary">LOC115003814</name>
</gene>
<dbReference type="Gene3D" id="2.30.29.30">
    <property type="entry name" value="Pleckstrin-homology domain (PH domain)/Phosphotyrosine-binding domain (PTB)"/>
    <property type="match status" value="1"/>
</dbReference>
<evidence type="ECO:0000256" key="8">
    <source>
        <dbReference type="SAM" id="MobiDB-lite"/>
    </source>
</evidence>
<keyword evidence="11" id="KW-0675">Receptor</keyword>
<accession>A0A6J2P8C2</accession>
<protein>
    <submittedName>
        <fullName evidence="11">Low density lipoprotein receptor adapter protein 1 isoform X1</fullName>
    </submittedName>
</protein>
<dbReference type="CDD" id="cd13159">
    <property type="entry name" value="PTB_LDLRAP-mammal-like"/>
    <property type="match status" value="1"/>
</dbReference>
<evidence type="ECO:0000256" key="6">
    <source>
        <dbReference type="ARBA" id="ARBA00023166"/>
    </source>
</evidence>
<feature type="region of interest" description="Disordered" evidence="8">
    <location>
        <begin position="293"/>
        <end position="315"/>
    </location>
</feature>
<dbReference type="FunCoup" id="A0A6J2P8C2">
    <property type="interactions" value="122"/>
</dbReference>
<dbReference type="GO" id="GO:0005737">
    <property type="term" value="C:cytoplasm"/>
    <property type="evidence" value="ECO:0007669"/>
    <property type="project" value="UniProtKB-SubCell"/>
</dbReference>
<evidence type="ECO:0000256" key="2">
    <source>
        <dbReference type="ARBA" id="ARBA00022490"/>
    </source>
</evidence>
<dbReference type="Pfam" id="PF00640">
    <property type="entry name" value="PID"/>
    <property type="match status" value="1"/>
</dbReference>
<dbReference type="GO" id="GO:0008203">
    <property type="term" value="P:cholesterol metabolic process"/>
    <property type="evidence" value="ECO:0007669"/>
    <property type="project" value="UniProtKB-KW"/>
</dbReference>
<evidence type="ECO:0000256" key="5">
    <source>
        <dbReference type="ARBA" id="ARBA00023098"/>
    </source>
</evidence>
<reference evidence="11" key="1">
    <citation type="submission" date="2025-08" db="UniProtKB">
        <authorList>
            <consortium name="RefSeq"/>
        </authorList>
    </citation>
    <scope>IDENTIFICATION</scope>
</reference>
<keyword evidence="6" id="KW-1207">Sterol metabolism</keyword>
<evidence type="ECO:0000313" key="11">
    <source>
        <dbReference type="RefSeq" id="XP_029281604.1"/>
    </source>
</evidence>
<evidence type="ECO:0000259" key="9">
    <source>
        <dbReference type="PROSITE" id="PS01179"/>
    </source>
</evidence>
<organism evidence="10 11">
    <name type="scientific">Cottoperca gobio</name>
    <name type="common">Frogmouth</name>
    <name type="synonym">Aphritis gobio</name>
    <dbReference type="NCBI Taxonomy" id="56716"/>
    <lineage>
        <taxon>Eukaryota</taxon>
        <taxon>Metazoa</taxon>
        <taxon>Chordata</taxon>
        <taxon>Craniata</taxon>
        <taxon>Vertebrata</taxon>
        <taxon>Euteleostomi</taxon>
        <taxon>Actinopterygii</taxon>
        <taxon>Neopterygii</taxon>
        <taxon>Teleostei</taxon>
        <taxon>Neoteleostei</taxon>
        <taxon>Acanthomorphata</taxon>
        <taxon>Eupercaria</taxon>
        <taxon>Perciformes</taxon>
        <taxon>Notothenioidei</taxon>
        <taxon>Bovichtidae</taxon>
        <taxon>Cottoperca</taxon>
    </lineage>
</organism>
<evidence type="ECO:0000256" key="7">
    <source>
        <dbReference type="ARBA" id="ARBA00023221"/>
    </source>
</evidence>
<keyword evidence="10" id="KW-1185">Reference proteome</keyword>
<dbReference type="SUPFAM" id="SSF50729">
    <property type="entry name" value="PH domain-like"/>
    <property type="match status" value="1"/>
</dbReference>
<dbReference type="GeneID" id="115003814"/>
<keyword evidence="7" id="KW-0753">Steroid metabolism</keyword>
<proteinExistence type="predicted"/>
<name>A0A6J2P8C2_COTGO</name>
<evidence type="ECO:0000256" key="3">
    <source>
        <dbReference type="ARBA" id="ARBA00022548"/>
    </source>
</evidence>
<feature type="compositionally biased region" description="Low complexity" evidence="8">
    <location>
        <begin position="293"/>
        <end position="304"/>
    </location>
</feature>
<sequence length="362" mass="40213">MCLLSAGSRSLWWEENTRAIQGGNFYQWALSSPYSYLAHPPSSPACCIYLPVVRRLGNPPAGEQTHLGMDALKSAGRAIIKSPGVPRHTWGTSKHEKLPENWTDTKETLLEGMVFNVKYLGMTLVGQPKGEDMASAAIRRIVATARASGKKFRKVTLTVSPKGIIMADTETTDLIENVSIYRISYCTADKTQDKVFAYVSQSQFNETLECHAFLCQKKKIAQAVTLTVAQAFKVALDLWEIAQEDKSKKARTCCTCAANKGQTEKTESQCVPADPEAHKPVGMEEKLRRPFFSASLSSPSPRSNPTRRRPIKHDSWDVEDGLDDAFSRLAESCSQHVSDNAALKPWEVYKGNLLYICNNEFV</sequence>
<dbReference type="AlphaFoldDB" id="A0A6J2P8C2"/>
<dbReference type="InterPro" id="IPR011993">
    <property type="entry name" value="PH-like_dom_sf"/>
</dbReference>
<keyword evidence="5" id="KW-0443">Lipid metabolism</keyword>
<dbReference type="GO" id="GO:0006897">
    <property type="term" value="P:endocytosis"/>
    <property type="evidence" value="ECO:0007669"/>
    <property type="project" value="UniProtKB-KW"/>
</dbReference>
<comment type="subcellular location">
    <subcellularLocation>
        <location evidence="1">Cytoplasm</location>
    </subcellularLocation>
</comment>
<dbReference type="InParanoid" id="A0A6J2P8C2"/>
<dbReference type="PANTHER" id="PTHR11232">
    <property type="entry name" value="PHOSPHOTYROSINE INTERACTION DOMAIN-CONTAINING FAMILY MEMBER"/>
    <property type="match status" value="1"/>
</dbReference>
<dbReference type="InterPro" id="IPR051133">
    <property type="entry name" value="Adapter_Engulfment-Domain"/>
</dbReference>
<dbReference type="InterPro" id="IPR006020">
    <property type="entry name" value="PTB/PI_dom"/>
</dbReference>
<evidence type="ECO:0000256" key="4">
    <source>
        <dbReference type="ARBA" id="ARBA00022583"/>
    </source>
</evidence>
<evidence type="ECO:0000313" key="10">
    <source>
        <dbReference type="Proteomes" id="UP000504630"/>
    </source>
</evidence>
<keyword evidence="2" id="KW-0963">Cytoplasm</keyword>
<dbReference type="FunFam" id="2.30.29.30:FF:000137">
    <property type="entry name" value="Low density lipoprotein receptor adapter protein 1"/>
    <property type="match status" value="1"/>
</dbReference>
<keyword evidence="11" id="KW-0449">Lipoprotein</keyword>
<feature type="domain" description="PID" evidence="9">
    <location>
        <begin position="112"/>
        <end position="237"/>
    </location>
</feature>
<dbReference type="RefSeq" id="XP_029281604.1">
    <property type="nucleotide sequence ID" value="XM_029425744.1"/>
</dbReference>
<keyword evidence="4" id="KW-0254">Endocytosis</keyword>
<dbReference type="KEGG" id="cgob:115003814"/>
<dbReference type="OrthoDB" id="9999955at2759"/>
<dbReference type="SMART" id="SM00462">
    <property type="entry name" value="PTB"/>
    <property type="match status" value="1"/>
</dbReference>